<dbReference type="PATRIC" id="fig|1201294.9.peg.1979"/>
<evidence type="ECO:0000313" key="1">
    <source>
        <dbReference type="EMBL" id="CCJ36726.1"/>
    </source>
</evidence>
<name>I7KDD6_METBM</name>
<proteinExistence type="predicted"/>
<dbReference type="RefSeq" id="WP_014867700.1">
    <property type="nucleotide sequence ID" value="NC_018227.2"/>
</dbReference>
<dbReference type="STRING" id="1201294.BN140_1803"/>
<reference evidence="2" key="1">
    <citation type="journal article" date="2012" name="J. Bacteriol.">
        <title>Complete genome sequence of the hydrogenotrophic, methanogenic archaeon Methanoculleus bourgensis strain MS2T, isolated from a sewage sludge digester.</title>
        <authorList>
            <person name="Maus I."/>
            <person name="Wibberg D."/>
            <person name="Stantscheff R."/>
            <person name="Eikmeyer F.G."/>
            <person name="Seffner A."/>
            <person name="Boelter J."/>
            <person name="Szczepanowski R."/>
            <person name="Blom J."/>
            <person name="Jaenicke S."/>
            <person name="Konig H."/>
            <person name="Puhler A."/>
            <person name="Schluter A."/>
        </authorList>
    </citation>
    <scope>NUCLEOTIDE SEQUENCE [LARGE SCALE GENOMIC DNA]</scope>
    <source>
        <strain evidence="2">ATCC 43281 / DSM 3045 / OCM 15 / MS2</strain>
    </source>
</reference>
<dbReference type="GeneID" id="42854563"/>
<evidence type="ECO:0000313" key="2">
    <source>
        <dbReference type="Proteomes" id="UP000009007"/>
    </source>
</evidence>
<dbReference type="Proteomes" id="UP000009007">
    <property type="component" value="Chromosome I"/>
</dbReference>
<accession>I7KDD6</accession>
<protein>
    <submittedName>
        <fullName evidence="1">Uncharacterized protein</fullName>
    </submittedName>
</protein>
<organism evidence="1 2">
    <name type="scientific">Methanoculleus bourgensis (strain ATCC 43281 / DSM 3045 / OCM 15 / MS2)</name>
    <name type="common">Methanogenium bourgense</name>
    <dbReference type="NCBI Taxonomy" id="1201294"/>
    <lineage>
        <taxon>Archaea</taxon>
        <taxon>Methanobacteriati</taxon>
        <taxon>Methanobacteriota</taxon>
        <taxon>Stenosarchaea group</taxon>
        <taxon>Methanomicrobia</taxon>
        <taxon>Methanomicrobiales</taxon>
        <taxon>Methanomicrobiaceae</taxon>
        <taxon>Methanoculleus</taxon>
    </lineage>
</organism>
<dbReference type="AlphaFoldDB" id="I7KDD6"/>
<sequence length="135" mass="16099">MIRKYSEFASPSLYVDFLDYVMRIKPKYRFDHALYSEWIENYVSIASNYPWKKTGVKITQGMLKRSPEKVAAGIVEKVRRDIFGDKPQTSMNPVDCWYNTNPELREVFETYLRKHIHILNEHPELLYPIFCEGTR</sequence>
<dbReference type="EMBL" id="HE964772">
    <property type="protein sequence ID" value="CCJ36726.1"/>
    <property type="molecule type" value="Genomic_DNA"/>
</dbReference>
<dbReference type="KEGG" id="mbg:BN140_1803"/>
<keyword evidence="2" id="KW-1185">Reference proteome</keyword>
<dbReference type="HOGENOM" id="CLU_1881062_0_0_2"/>
<gene>
    <name evidence="1" type="ordered locus">BN140_1803</name>
</gene>